<feature type="domain" description="Type I restriction modification DNA specificity" evidence="4">
    <location>
        <begin position="221"/>
        <end position="397"/>
    </location>
</feature>
<keyword evidence="2" id="KW-0680">Restriction system</keyword>
<protein>
    <submittedName>
        <fullName evidence="5">Restriction modification system DNA specificity domain</fullName>
    </submittedName>
</protein>
<dbReference type="Gene3D" id="3.90.220.20">
    <property type="entry name" value="DNA methylase specificity domains"/>
    <property type="match status" value="2"/>
</dbReference>
<keyword evidence="3" id="KW-0238">DNA-binding</keyword>
<dbReference type="Pfam" id="PF01420">
    <property type="entry name" value="Methylase_S"/>
    <property type="match status" value="2"/>
</dbReference>
<organism evidence="5">
    <name type="scientific">Yersinia pseudotuberculosis serotype O:3 (strain YPIII)</name>
    <dbReference type="NCBI Taxonomy" id="502800"/>
    <lineage>
        <taxon>Bacteria</taxon>
        <taxon>Pseudomonadati</taxon>
        <taxon>Pseudomonadota</taxon>
        <taxon>Gammaproteobacteria</taxon>
        <taxon>Enterobacterales</taxon>
        <taxon>Yersiniaceae</taxon>
        <taxon>Yersinia</taxon>
    </lineage>
</organism>
<dbReference type="InterPro" id="IPR052021">
    <property type="entry name" value="Type-I_RS_S_subunit"/>
</dbReference>
<feature type="domain" description="Type I restriction modification DNA specificity" evidence="4">
    <location>
        <begin position="18"/>
        <end position="191"/>
    </location>
</feature>
<dbReference type="InterPro" id="IPR044946">
    <property type="entry name" value="Restrct_endonuc_typeI_TRD_sf"/>
</dbReference>
<evidence type="ECO:0000259" key="4">
    <source>
        <dbReference type="Pfam" id="PF01420"/>
    </source>
</evidence>
<proteinExistence type="inferred from homology"/>
<reference evidence="5" key="1">
    <citation type="submission" date="2008-02" db="EMBL/GenBank/DDBJ databases">
        <title>Complete sequence of Yersinia pseudotuberculosis YPIII.</title>
        <authorList>
            <consortium name="US DOE Joint Genome Institute"/>
            <person name="Challacombe J.F."/>
            <person name="Bruce D."/>
            <person name="Detter J.C."/>
            <person name="Green L."/>
            <person name="Land M."/>
            <person name="Munk C."/>
            <person name="Lindler L.E."/>
            <person name="Nikolich M.P."/>
            <person name="Brettin T."/>
        </authorList>
    </citation>
    <scope>NUCLEOTIDE SEQUENCE</scope>
    <source>
        <strain evidence="5">YPIII</strain>
    </source>
</reference>
<dbReference type="SUPFAM" id="SSF116734">
    <property type="entry name" value="DNA methylase specificity domain"/>
    <property type="match status" value="2"/>
</dbReference>
<gene>
    <name evidence="5" type="ordered locus">YPK_3673</name>
</gene>
<dbReference type="PANTHER" id="PTHR30408:SF12">
    <property type="entry name" value="TYPE I RESTRICTION ENZYME MJAVIII SPECIFICITY SUBUNIT"/>
    <property type="match status" value="1"/>
</dbReference>
<dbReference type="PANTHER" id="PTHR30408">
    <property type="entry name" value="TYPE-1 RESTRICTION ENZYME ECOKI SPECIFICITY PROTEIN"/>
    <property type="match status" value="1"/>
</dbReference>
<dbReference type="KEGG" id="ypy:YPK_3673"/>
<name>A0A0H3B6L9_YERPY</name>
<evidence type="ECO:0000256" key="1">
    <source>
        <dbReference type="ARBA" id="ARBA00010923"/>
    </source>
</evidence>
<dbReference type="GO" id="GO:0009307">
    <property type="term" value="P:DNA restriction-modification system"/>
    <property type="evidence" value="ECO:0007669"/>
    <property type="project" value="UniProtKB-KW"/>
</dbReference>
<dbReference type="RefSeq" id="WP_012304634.1">
    <property type="nucleotide sequence ID" value="NZ_CP009792.1"/>
</dbReference>
<dbReference type="Gene3D" id="1.10.287.1120">
    <property type="entry name" value="Bipartite methylase S protein"/>
    <property type="match status" value="1"/>
</dbReference>
<dbReference type="GO" id="GO:0003677">
    <property type="term" value="F:DNA binding"/>
    <property type="evidence" value="ECO:0007669"/>
    <property type="project" value="UniProtKB-KW"/>
</dbReference>
<dbReference type="EMBL" id="CP000950">
    <property type="protein sequence ID" value="ACA69940.1"/>
    <property type="molecule type" value="Genomic_DNA"/>
</dbReference>
<accession>A0A0H3B6L9</accession>
<evidence type="ECO:0000256" key="3">
    <source>
        <dbReference type="ARBA" id="ARBA00023125"/>
    </source>
</evidence>
<dbReference type="AlphaFoldDB" id="A0A0H3B6L9"/>
<dbReference type="CDD" id="cd17283">
    <property type="entry name" value="RMtype1_S_Hpy180ORF7835P_TRD2-CR2_like"/>
    <property type="match status" value="1"/>
</dbReference>
<dbReference type="PATRIC" id="fig|502800.11.peg.17"/>
<dbReference type="InterPro" id="IPR000055">
    <property type="entry name" value="Restrct_endonuc_typeI_TRD"/>
</dbReference>
<comment type="similarity">
    <text evidence="1">Belongs to the type-I restriction system S methylase family.</text>
</comment>
<evidence type="ECO:0000313" key="5">
    <source>
        <dbReference type="EMBL" id="ACA69940.1"/>
    </source>
</evidence>
<evidence type="ECO:0000256" key="2">
    <source>
        <dbReference type="ARBA" id="ARBA00022747"/>
    </source>
</evidence>
<sequence length="410" mass="46083">MSVNNKVPEIRFKGFGGEWEDKVLGELAEIVRGASPRPIEDPKWFDSQSSVGWLRIRDVTEQDGRIHYLEQRISKLGQEKTRVLHEKHLLLSIAASVGKPVVNYVETGVHDGFLIFKKPLFELEFMYQWLKSFEAKWQQFGQPGSQVNLNSDIVKSQVVAIPTNEEQTTIGNYFQKLDSLINQHQQKHDKLSSIKKAMLEKMFPKQGETMPEIRFKGFSGEWNYLALGENAKFTKGQGYSKGDLVTSGSPIILYGRLYTKYQTVITGVDTFVTEKNKSVKSIGGEVIVPASGESPEDISRASVVSEPNVIIGGDLNIVLPSKKIHSTFLALAISNGHLKKKLSSKAQGKSVVHIRNSDLADLDLILPTEYMEQTAIGNYFQKLDELINQHQQQISKLNNIKQACLSKMFI</sequence>